<name>A0AAV4KPI1_9ACTN</name>
<comment type="similarity">
    <text evidence="2 3">Belongs to the peptidase S26 family.</text>
</comment>
<organism evidence="5 6">
    <name type="scientific">Streptomyces cinereoruber</name>
    <dbReference type="NCBI Taxonomy" id="67260"/>
    <lineage>
        <taxon>Bacteria</taxon>
        <taxon>Bacillati</taxon>
        <taxon>Actinomycetota</taxon>
        <taxon>Actinomycetes</taxon>
        <taxon>Kitasatosporales</taxon>
        <taxon>Streptomycetaceae</taxon>
        <taxon>Streptomyces</taxon>
    </lineage>
</organism>
<reference evidence="5 6" key="1">
    <citation type="journal article" date="2014" name="Int. J. Syst. Evol. Microbiol.">
        <title>Complete genome sequence of Corynebacterium casei LMG S-19264T (=DSM 44701T), isolated from a smear-ripened cheese.</title>
        <authorList>
            <consortium name="US DOE Joint Genome Institute (JGI-PGF)"/>
            <person name="Walter F."/>
            <person name="Albersmeier A."/>
            <person name="Kalinowski J."/>
            <person name="Ruckert C."/>
        </authorList>
    </citation>
    <scope>NUCLEOTIDE SEQUENCE [LARGE SCALE GENOMIC DNA]</scope>
    <source>
        <strain evidence="5 6">JCM 4205</strain>
    </source>
</reference>
<evidence type="ECO:0000313" key="5">
    <source>
        <dbReference type="EMBL" id="GGR40820.1"/>
    </source>
</evidence>
<dbReference type="InterPro" id="IPR019533">
    <property type="entry name" value="Peptidase_S26"/>
</dbReference>
<dbReference type="InterPro" id="IPR036286">
    <property type="entry name" value="LexA/Signal_pep-like_sf"/>
</dbReference>
<dbReference type="Pfam" id="PF10502">
    <property type="entry name" value="Peptidase_S26"/>
    <property type="match status" value="1"/>
</dbReference>
<proteinExistence type="inferred from homology"/>
<dbReference type="PANTHER" id="PTHR43390">
    <property type="entry name" value="SIGNAL PEPTIDASE I"/>
    <property type="match status" value="1"/>
</dbReference>
<gene>
    <name evidence="5" type="ORF">GCM10010497_49990</name>
</gene>
<dbReference type="Gene3D" id="2.10.109.10">
    <property type="entry name" value="Umud Fragment, subunit A"/>
    <property type="match status" value="1"/>
</dbReference>
<dbReference type="EMBL" id="BMSJ01000010">
    <property type="protein sequence ID" value="GGR40820.1"/>
    <property type="molecule type" value="Genomic_DNA"/>
</dbReference>
<keyword evidence="3" id="KW-0645">Protease</keyword>
<evidence type="ECO:0000256" key="1">
    <source>
        <dbReference type="ARBA" id="ARBA00004401"/>
    </source>
</evidence>
<protein>
    <recommendedName>
        <fullName evidence="3">Signal peptidase I</fullName>
        <ecNumber evidence="3">3.4.21.89</ecNumber>
    </recommendedName>
</protein>
<dbReference type="GO" id="GO:0009003">
    <property type="term" value="F:signal peptidase activity"/>
    <property type="evidence" value="ECO:0007669"/>
    <property type="project" value="UniProtKB-EC"/>
</dbReference>
<feature type="transmembrane region" description="Helical" evidence="3">
    <location>
        <begin position="133"/>
        <end position="156"/>
    </location>
</feature>
<dbReference type="AlphaFoldDB" id="A0AAV4KPI1"/>
<dbReference type="InterPro" id="IPR000223">
    <property type="entry name" value="Pept_S26A_signal_pept_1"/>
</dbReference>
<dbReference type="GO" id="GO:0004252">
    <property type="term" value="F:serine-type endopeptidase activity"/>
    <property type="evidence" value="ECO:0007669"/>
    <property type="project" value="InterPro"/>
</dbReference>
<dbReference type="GO" id="GO:0006465">
    <property type="term" value="P:signal peptide processing"/>
    <property type="evidence" value="ECO:0007669"/>
    <property type="project" value="InterPro"/>
</dbReference>
<keyword evidence="3" id="KW-0812">Transmembrane</keyword>
<evidence type="ECO:0000313" key="6">
    <source>
        <dbReference type="Proteomes" id="UP000642014"/>
    </source>
</evidence>
<keyword evidence="3" id="KW-0378">Hydrolase</keyword>
<keyword evidence="3" id="KW-1133">Transmembrane helix</keyword>
<feature type="domain" description="Peptidase S26" evidence="4">
    <location>
        <begin position="1"/>
        <end position="126"/>
    </location>
</feature>
<dbReference type="SUPFAM" id="SSF51306">
    <property type="entry name" value="LexA/Signal peptidase"/>
    <property type="match status" value="1"/>
</dbReference>
<dbReference type="GO" id="GO:0005886">
    <property type="term" value="C:plasma membrane"/>
    <property type="evidence" value="ECO:0007669"/>
    <property type="project" value="UniProtKB-SubCell"/>
</dbReference>
<keyword evidence="3" id="KW-0472">Membrane</keyword>
<comment type="catalytic activity">
    <reaction evidence="3">
        <text>Cleavage of hydrophobic, N-terminal signal or leader sequences from secreted and periplasmic proteins.</text>
        <dbReference type="EC" id="3.4.21.89"/>
    </reaction>
</comment>
<evidence type="ECO:0000259" key="4">
    <source>
        <dbReference type="Pfam" id="PF10502"/>
    </source>
</evidence>
<comment type="caution">
    <text evidence="5">The sequence shown here is derived from an EMBL/GenBank/DDBJ whole genome shotgun (WGS) entry which is preliminary data.</text>
</comment>
<sequence>MNPTYPQGARAFFERIDPVEVGRGDVVLHRMEDGHESRPALRRVIGIGGDHVRQSPGGPVTVNGEPLSEPYVKDGGPSGTTLAYDVTVPEGRLFLLGDHRANSNDSRFSLDTRSGSVAATTVQARALDDHTGLLLLVLTALLGVLGALAGLVAEIVGRVGRVSPPPPRHHAL</sequence>
<accession>A0AAV4KPI1</accession>
<evidence type="ECO:0000256" key="3">
    <source>
        <dbReference type="RuleBase" id="RU362042"/>
    </source>
</evidence>
<comment type="subcellular location">
    <subcellularLocation>
        <location evidence="1">Cell membrane</location>
        <topology evidence="1">Single-pass type II membrane protein</topology>
    </subcellularLocation>
    <subcellularLocation>
        <location evidence="3">Membrane</location>
        <topology evidence="3">Single-pass type II membrane protein</topology>
    </subcellularLocation>
</comment>
<dbReference type="PANTHER" id="PTHR43390:SF1">
    <property type="entry name" value="CHLOROPLAST PROCESSING PEPTIDASE"/>
    <property type="match status" value="1"/>
</dbReference>
<dbReference type="PRINTS" id="PR00727">
    <property type="entry name" value="LEADERPTASE"/>
</dbReference>
<dbReference type="NCBIfam" id="TIGR02227">
    <property type="entry name" value="sigpep_I_bact"/>
    <property type="match status" value="1"/>
</dbReference>
<dbReference type="Proteomes" id="UP000642014">
    <property type="component" value="Unassembled WGS sequence"/>
</dbReference>
<evidence type="ECO:0000256" key="2">
    <source>
        <dbReference type="ARBA" id="ARBA00009370"/>
    </source>
</evidence>
<dbReference type="EC" id="3.4.21.89" evidence="3"/>